<dbReference type="AlphaFoldDB" id="A0AAD8ID60"/>
<dbReference type="GO" id="GO:0006952">
    <property type="term" value="P:defense response"/>
    <property type="evidence" value="ECO:0007669"/>
    <property type="project" value="UniProtKB-KW"/>
</dbReference>
<dbReference type="PANTHER" id="PTHR31677">
    <property type="entry name" value="AP2 DOMAIN CLASS TRANSCRIPTION FACTOR"/>
    <property type="match status" value="1"/>
</dbReference>
<dbReference type="Gene3D" id="3.30.730.10">
    <property type="entry name" value="AP2/ERF domain"/>
    <property type="match status" value="1"/>
</dbReference>
<evidence type="ECO:0000259" key="8">
    <source>
        <dbReference type="PROSITE" id="PS51032"/>
    </source>
</evidence>
<evidence type="ECO:0000256" key="3">
    <source>
        <dbReference type="ARBA" id="ARBA00022821"/>
    </source>
</evidence>
<keyword evidence="2" id="KW-0936">Ethylene signaling pathway</keyword>
<dbReference type="CDD" id="cd00018">
    <property type="entry name" value="AP2"/>
    <property type="match status" value="1"/>
</dbReference>
<dbReference type="InterPro" id="IPR001471">
    <property type="entry name" value="AP2/ERF_dom"/>
</dbReference>
<keyword evidence="3" id="KW-0611">Plant defense</keyword>
<evidence type="ECO:0000256" key="6">
    <source>
        <dbReference type="ARBA" id="ARBA00023163"/>
    </source>
</evidence>
<dbReference type="Proteomes" id="UP001237642">
    <property type="component" value="Unassembled WGS sequence"/>
</dbReference>
<proteinExistence type="predicted"/>
<keyword evidence="10" id="KW-1185">Reference proteome</keyword>
<dbReference type="FunFam" id="3.30.730.10:FF:000001">
    <property type="entry name" value="Ethylene-responsive transcription factor 2"/>
    <property type="match status" value="1"/>
</dbReference>
<dbReference type="PRINTS" id="PR00367">
    <property type="entry name" value="ETHRSPELEMNT"/>
</dbReference>
<dbReference type="GO" id="GO:0003677">
    <property type="term" value="F:DNA binding"/>
    <property type="evidence" value="ECO:0007669"/>
    <property type="project" value="UniProtKB-KW"/>
</dbReference>
<keyword evidence="4" id="KW-0805">Transcription regulation</keyword>
<dbReference type="SMART" id="SM00380">
    <property type="entry name" value="AP2"/>
    <property type="match status" value="1"/>
</dbReference>
<evidence type="ECO:0000313" key="9">
    <source>
        <dbReference type="EMBL" id="KAK1382228.1"/>
    </source>
</evidence>
<protein>
    <recommendedName>
        <fullName evidence="8">AP2/ERF domain-containing protein</fullName>
    </recommendedName>
</protein>
<comment type="caution">
    <text evidence="9">The sequence shown here is derived from an EMBL/GenBank/DDBJ whole genome shotgun (WGS) entry which is preliminary data.</text>
</comment>
<dbReference type="InterPro" id="IPR016177">
    <property type="entry name" value="DNA-bd_dom_sf"/>
</dbReference>
<organism evidence="9 10">
    <name type="scientific">Heracleum sosnowskyi</name>
    <dbReference type="NCBI Taxonomy" id="360622"/>
    <lineage>
        <taxon>Eukaryota</taxon>
        <taxon>Viridiplantae</taxon>
        <taxon>Streptophyta</taxon>
        <taxon>Embryophyta</taxon>
        <taxon>Tracheophyta</taxon>
        <taxon>Spermatophyta</taxon>
        <taxon>Magnoliopsida</taxon>
        <taxon>eudicotyledons</taxon>
        <taxon>Gunneridae</taxon>
        <taxon>Pentapetalae</taxon>
        <taxon>asterids</taxon>
        <taxon>campanulids</taxon>
        <taxon>Apiales</taxon>
        <taxon>Apiaceae</taxon>
        <taxon>Apioideae</taxon>
        <taxon>apioid superclade</taxon>
        <taxon>Tordylieae</taxon>
        <taxon>Tordyliinae</taxon>
        <taxon>Heracleum</taxon>
    </lineage>
</organism>
<keyword evidence="5" id="KW-0238">DNA-binding</keyword>
<feature type="domain" description="AP2/ERF" evidence="8">
    <location>
        <begin position="76"/>
        <end position="133"/>
    </location>
</feature>
<dbReference type="SUPFAM" id="SSF54171">
    <property type="entry name" value="DNA-binding domain"/>
    <property type="match status" value="1"/>
</dbReference>
<dbReference type="GO" id="GO:0009873">
    <property type="term" value="P:ethylene-activated signaling pathway"/>
    <property type="evidence" value="ECO:0007669"/>
    <property type="project" value="UniProtKB-KW"/>
</dbReference>
<evidence type="ECO:0000313" key="10">
    <source>
        <dbReference type="Proteomes" id="UP001237642"/>
    </source>
</evidence>
<accession>A0AAD8ID60</accession>
<name>A0AAD8ID60_9APIA</name>
<dbReference type="Pfam" id="PF00847">
    <property type="entry name" value="AP2"/>
    <property type="match status" value="1"/>
</dbReference>
<dbReference type="PANTHER" id="PTHR31677:SF202">
    <property type="entry name" value="ETHYLENE-RESPONSIVE TRANSCRIPTION FACTOR 12"/>
    <property type="match status" value="1"/>
</dbReference>
<evidence type="ECO:0000256" key="7">
    <source>
        <dbReference type="ARBA" id="ARBA00023242"/>
    </source>
</evidence>
<sequence length="190" mass="21697">MKSPRKRECVGEHGHDTQVRYARAAKLPAPSTLLSLDFRHPSNHWLYLKGQRLTEEFFRTYKNDVVAAADKIRERPYRGVRKRPWGSYAAEIYDLRTKTKVWLGTFDTGEEAALAYDNAARLMRGSKAKANFPPPKLDLSLNLHTYTFQGTGVNVAFKGKVTGRGQRASYYETLRRGLAIDLNEPPPIWL</sequence>
<dbReference type="EMBL" id="JAUIZM010000005">
    <property type="protein sequence ID" value="KAK1382228.1"/>
    <property type="molecule type" value="Genomic_DNA"/>
</dbReference>
<evidence type="ECO:0000256" key="1">
    <source>
        <dbReference type="ARBA" id="ARBA00004123"/>
    </source>
</evidence>
<evidence type="ECO:0000256" key="4">
    <source>
        <dbReference type="ARBA" id="ARBA00023015"/>
    </source>
</evidence>
<dbReference type="InterPro" id="IPR036955">
    <property type="entry name" value="AP2/ERF_dom_sf"/>
</dbReference>
<dbReference type="PROSITE" id="PS51032">
    <property type="entry name" value="AP2_ERF"/>
    <property type="match status" value="1"/>
</dbReference>
<dbReference type="GO" id="GO:0005634">
    <property type="term" value="C:nucleus"/>
    <property type="evidence" value="ECO:0007669"/>
    <property type="project" value="UniProtKB-SubCell"/>
</dbReference>
<evidence type="ECO:0000256" key="2">
    <source>
        <dbReference type="ARBA" id="ARBA00022745"/>
    </source>
</evidence>
<comment type="subcellular location">
    <subcellularLocation>
        <location evidence="1">Nucleus</location>
    </subcellularLocation>
</comment>
<reference evidence="9" key="2">
    <citation type="submission" date="2023-05" db="EMBL/GenBank/DDBJ databases">
        <authorList>
            <person name="Schelkunov M.I."/>
        </authorList>
    </citation>
    <scope>NUCLEOTIDE SEQUENCE</scope>
    <source>
        <strain evidence="9">Hsosn_3</strain>
        <tissue evidence="9">Leaf</tissue>
    </source>
</reference>
<keyword evidence="6" id="KW-0804">Transcription</keyword>
<evidence type="ECO:0000256" key="5">
    <source>
        <dbReference type="ARBA" id="ARBA00023125"/>
    </source>
</evidence>
<reference evidence="9" key="1">
    <citation type="submission" date="2023-02" db="EMBL/GenBank/DDBJ databases">
        <title>Genome of toxic invasive species Heracleum sosnowskyi carries increased number of genes despite the absence of recent whole-genome duplications.</title>
        <authorList>
            <person name="Schelkunov M."/>
            <person name="Shtratnikova V."/>
            <person name="Makarenko M."/>
            <person name="Klepikova A."/>
            <person name="Omelchenko D."/>
            <person name="Novikova G."/>
            <person name="Obukhova E."/>
            <person name="Bogdanov V."/>
            <person name="Penin A."/>
            <person name="Logacheva M."/>
        </authorList>
    </citation>
    <scope>NUCLEOTIDE SEQUENCE</scope>
    <source>
        <strain evidence="9">Hsosn_3</strain>
        <tissue evidence="9">Leaf</tissue>
    </source>
</reference>
<gene>
    <name evidence="9" type="ORF">POM88_019963</name>
</gene>
<keyword evidence="7" id="KW-0539">Nucleus</keyword>
<dbReference type="GO" id="GO:0003700">
    <property type="term" value="F:DNA-binding transcription factor activity"/>
    <property type="evidence" value="ECO:0007669"/>
    <property type="project" value="InterPro"/>
</dbReference>